<dbReference type="RefSeq" id="WP_387703296.1">
    <property type="nucleotide sequence ID" value="NZ_JBIAMX010000034.1"/>
</dbReference>
<proteinExistence type="predicted"/>
<dbReference type="Proteomes" id="UP001601444">
    <property type="component" value="Unassembled WGS sequence"/>
</dbReference>
<dbReference type="EMBL" id="JBIAMX010000034">
    <property type="protein sequence ID" value="MFF0547184.1"/>
    <property type="molecule type" value="Genomic_DNA"/>
</dbReference>
<reference evidence="1 2" key="1">
    <citation type="submission" date="2024-10" db="EMBL/GenBank/DDBJ databases">
        <title>The Natural Products Discovery Center: Release of the First 8490 Sequenced Strains for Exploring Actinobacteria Biosynthetic Diversity.</title>
        <authorList>
            <person name="Kalkreuter E."/>
            <person name="Kautsar S.A."/>
            <person name="Yang D."/>
            <person name="Bader C.D."/>
            <person name="Teijaro C.N."/>
            <person name="Fluegel L."/>
            <person name="Davis C.M."/>
            <person name="Simpson J.R."/>
            <person name="Lauterbach L."/>
            <person name="Steele A.D."/>
            <person name="Gui C."/>
            <person name="Meng S."/>
            <person name="Li G."/>
            <person name="Viehrig K."/>
            <person name="Ye F."/>
            <person name="Su P."/>
            <person name="Kiefer A.F."/>
            <person name="Nichols A."/>
            <person name="Cepeda A.J."/>
            <person name="Yan W."/>
            <person name="Fan B."/>
            <person name="Jiang Y."/>
            <person name="Adhikari A."/>
            <person name="Zheng C.-J."/>
            <person name="Schuster L."/>
            <person name="Cowan T.M."/>
            <person name="Smanski M.J."/>
            <person name="Chevrette M.G."/>
            <person name="De Carvalho L.P.S."/>
            <person name="Shen B."/>
        </authorList>
    </citation>
    <scope>NUCLEOTIDE SEQUENCE [LARGE SCALE GENOMIC DNA]</scope>
    <source>
        <strain evidence="1 2">NPDC004045</strain>
    </source>
</reference>
<keyword evidence="2" id="KW-1185">Reference proteome</keyword>
<evidence type="ECO:0000313" key="1">
    <source>
        <dbReference type="EMBL" id="MFF0547184.1"/>
    </source>
</evidence>
<gene>
    <name evidence="1" type="ORF">ACFYTF_30550</name>
</gene>
<organism evidence="1 2">
    <name type="scientific">Nocardia thailandica</name>
    <dbReference type="NCBI Taxonomy" id="257275"/>
    <lineage>
        <taxon>Bacteria</taxon>
        <taxon>Bacillati</taxon>
        <taxon>Actinomycetota</taxon>
        <taxon>Actinomycetes</taxon>
        <taxon>Mycobacteriales</taxon>
        <taxon>Nocardiaceae</taxon>
        <taxon>Nocardia</taxon>
    </lineage>
</organism>
<evidence type="ECO:0000313" key="2">
    <source>
        <dbReference type="Proteomes" id="UP001601444"/>
    </source>
</evidence>
<protein>
    <submittedName>
        <fullName evidence="1">Uncharacterized protein</fullName>
    </submittedName>
</protein>
<comment type="caution">
    <text evidence="1">The sequence shown here is derived from an EMBL/GenBank/DDBJ whole genome shotgun (WGS) entry which is preliminary data.</text>
</comment>
<accession>A0ABW6PXU5</accession>
<sequence>MRSQVVLAVLATIGVCAVGFGGYRVAVGFLSEQVVVGCDDGSPTGYCVYHRHTPGLLSDSEQLLIGPSPNRGLVYEIPYRADQVAAAWDATTDVLTVTMPGTTLTVTPQEYVDSR</sequence>
<name>A0ABW6PXU5_9NOCA</name>